<dbReference type="InterPro" id="IPR036291">
    <property type="entry name" value="NAD(P)-bd_dom_sf"/>
</dbReference>
<dbReference type="Proteomes" id="UP000679220">
    <property type="component" value="Unassembled WGS sequence"/>
</dbReference>
<evidence type="ECO:0000313" key="3">
    <source>
        <dbReference type="EMBL" id="MBR8534645.1"/>
    </source>
</evidence>
<evidence type="ECO:0000256" key="1">
    <source>
        <dbReference type="ARBA" id="ARBA00023027"/>
    </source>
</evidence>
<comment type="caution">
    <text evidence="3">The sequence shown here is derived from an EMBL/GenBank/DDBJ whole genome shotgun (WGS) entry which is preliminary data.</text>
</comment>
<dbReference type="Gene3D" id="3.40.50.720">
    <property type="entry name" value="NAD(P)-binding Rossmann-like Domain"/>
    <property type="match status" value="1"/>
</dbReference>
<keyword evidence="1" id="KW-0520">NAD</keyword>
<keyword evidence="4" id="KW-1185">Reference proteome</keyword>
<dbReference type="SUPFAM" id="SSF51735">
    <property type="entry name" value="NAD(P)-binding Rossmann-fold domains"/>
    <property type="match status" value="1"/>
</dbReference>
<dbReference type="RefSeq" id="WP_212188544.1">
    <property type="nucleotide sequence ID" value="NZ_JAGTAR010000003.1"/>
</dbReference>
<dbReference type="EMBL" id="JAGTAR010000003">
    <property type="protein sequence ID" value="MBR8534645.1"/>
    <property type="molecule type" value="Genomic_DNA"/>
</dbReference>
<evidence type="ECO:0000313" key="4">
    <source>
        <dbReference type="Proteomes" id="UP000679220"/>
    </source>
</evidence>
<gene>
    <name evidence="3" type="ORF">KDU71_03665</name>
</gene>
<dbReference type="PANTHER" id="PTHR43574">
    <property type="entry name" value="EPIMERASE-RELATED"/>
    <property type="match status" value="1"/>
</dbReference>
<reference evidence="3" key="2">
    <citation type="submission" date="2021-04" db="EMBL/GenBank/DDBJ databases">
        <authorList>
            <person name="Zhang T."/>
            <person name="Zhang Y."/>
            <person name="Lu D."/>
            <person name="Zuo D."/>
            <person name="Du Z."/>
        </authorList>
    </citation>
    <scope>NUCLEOTIDE SEQUENCE</scope>
    <source>
        <strain evidence="3">JR1</strain>
    </source>
</reference>
<evidence type="ECO:0000259" key="2">
    <source>
        <dbReference type="Pfam" id="PF01370"/>
    </source>
</evidence>
<organism evidence="3 4">
    <name type="scientific">Carboxylicivirga sediminis</name>
    <dbReference type="NCBI Taxonomy" id="2006564"/>
    <lineage>
        <taxon>Bacteria</taxon>
        <taxon>Pseudomonadati</taxon>
        <taxon>Bacteroidota</taxon>
        <taxon>Bacteroidia</taxon>
        <taxon>Marinilabiliales</taxon>
        <taxon>Marinilabiliaceae</taxon>
        <taxon>Carboxylicivirga</taxon>
    </lineage>
</organism>
<name>A0A941IVQ5_9BACT</name>
<feature type="domain" description="NAD-dependent epimerase/dehydratase" evidence="2">
    <location>
        <begin position="9"/>
        <end position="258"/>
    </location>
</feature>
<reference evidence="3" key="1">
    <citation type="journal article" date="2018" name="Int. J. Syst. Evol. Microbiol.">
        <title>Carboxylicivirga sediminis sp. nov., isolated from coastal sediment.</title>
        <authorList>
            <person name="Wang F.Q."/>
            <person name="Ren L.H."/>
            <person name="Zou R.J."/>
            <person name="Sun Y.Z."/>
            <person name="Liu X.J."/>
            <person name="Jiang F."/>
            <person name="Liu L.J."/>
        </authorList>
    </citation>
    <scope>NUCLEOTIDE SEQUENCE</scope>
    <source>
        <strain evidence="3">JR1</strain>
    </source>
</reference>
<protein>
    <submittedName>
        <fullName evidence="3">SDR family NAD(P)-dependent oxidoreductase</fullName>
    </submittedName>
</protein>
<dbReference type="Pfam" id="PF01370">
    <property type="entry name" value="Epimerase"/>
    <property type="match status" value="1"/>
</dbReference>
<dbReference type="InterPro" id="IPR001509">
    <property type="entry name" value="Epimerase_deHydtase"/>
</dbReference>
<dbReference type="AlphaFoldDB" id="A0A941IVQ5"/>
<dbReference type="PRINTS" id="PR01713">
    <property type="entry name" value="NUCEPIMERASE"/>
</dbReference>
<dbReference type="Gene3D" id="3.90.25.10">
    <property type="entry name" value="UDP-galactose 4-epimerase, domain 1"/>
    <property type="match status" value="1"/>
</dbReference>
<sequence>MSINKETKILVTGAAGFIGFHLCQRLCTSGFNVIGIDSVNDYYSTQLKNDRIELLSNYPNFTFKRIDICDKEKLDKEFASHKFEVVINLAAQAGVRYSIEHPYKYIDSNLIGFINILEACRQHPVQHLIYASSSSVYGNSESIPFSTQAPCNEPVSLYAATKKANEMMAHSYAQLYRIPVTGLRFFTVYGPYGRPDMAYFSFTRKIINNETIQVYNNGDLERDFTYVDDIVKAIEKLIDLPFDSKEEKEKPYRLFNIGNNKPVKLMAFINTLEKHIGITANKEYLPMQKGDVFRTYADISALEERIGFKPSTSIDEGLKQFIDWYKSYYNGQQN</sequence>
<accession>A0A941IVQ5</accession>
<proteinExistence type="predicted"/>